<dbReference type="KEGG" id="cnr:EB819_02810"/>
<reference evidence="2 3" key="1">
    <citation type="submission" date="2016-09" db="EMBL/GenBank/DDBJ databases">
        <authorList>
            <person name="Capua I."/>
            <person name="De Benedictis P."/>
            <person name="Joannis T."/>
            <person name="Lombin L.H."/>
            <person name="Cattoli G."/>
        </authorList>
    </citation>
    <scope>NUCLEOTIDE SEQUENCE [LARGE SCALE GENOMIC DNA]</scope>
    <source>
        <strain evidence="2 3">NRS-1</strain>
    </source>
</reference>
<feature type="signal peptide" evidence="1">
    <location>
        <begin position="1"/>
        <end position="22"/>
    </location>
</feature>
<evidence type="ECO:0000256" key="1">
    <source>
        <dbReference type="SAM" id="SignalP"/>
    </source>
</evidence>
<dbReference type="STRING" id="237258.SAMN04489756_11757"/>
<dbReference type="Proteomes" id="UP000095601">
    <property type="component" value="Unassembled WGS sequence"/>
</dbReference>
<accession>A0A1E5UGP5</accession>
<dbReference type="RefSeq" id="WP_069797331.1">
    <property type="nucleotide sequence ID" value="NZ_CP034157.1"/>
</dbReference>
<proteinExistence type="predicted"/>
<name>A0A1E5UGP5_9FLAO</name>
<dbReference type="OrthoDB" id="666901at2"/>
<dbReference type="EMBL" id="MKGI01000014">
    <property type="protein sequence ID" value="OEL11905.1"/>
    <property type="molecule type" value="Genomic_DNA"/>
</dbReference>
<keyword evidence="1" id="KW-0732">Signal</keyword>
<evidence type="ECO:0000313" key="2">
    <source>
        <dbReference type="EMBL" id="OEL11905.1"/>
    </source>
</evidence>
<organism evidence="2 3">
    <name type="scientific">Cloacibacterium normanense</name>
    <dbReference type="NCBI Taxonomy" id="237258"/>
    <lineage>
        <taxon>Bacteria</taxon>
        <taxon>Pseudomonadati</taxon>
        <taxon>Bacteroidota</taxon>
        <taxon>Flavobacteriia</taxon>
        <taxon>Flavobacteriales</taxon>
        <taxon>Weeksellaceae</taxon>
    </lineage>
</organism>
<dbReference type="AlphaFoldDB" id="A0A1E5UGP5"/>
<keyword evidence="3" id="KW-1185">Reference proteome</keyword>
<protein>
    <submittedName>
        <fullName evidence="2">Putative superoxide dismutase</fullName>
    </submittedName>
</protein>
<feature type="chain" id="PRO_5009186970" evidence="1">
    <location>
        <begin position="23"/>
        <end position="134"/>
    </location>
</feature>
<evidence type="ECO:0000313" key="3">
    <source>
        <dbReference type="Proteomes" id="UP000095601"/>
    </source>
</evidence>
<sequence>MKKIKFLFTVMAVFFMSQVVSAQTSEWKEKTEFHKVMSQTFHPAEEGNFAPIKSRIDEMETKAVAFKNSEIPADFGNKDAIKKSLKKLVKETKAFNKKIKSGASDEALKNDFMALHDTFHTIVGLCKAEDEHEH</sequence>
<gene>
    <name evidence="2" type="ORF">BHF72_1663</name>
</gene>
<comment type="caution">
    <text evidence="2">The sequence shown here is derived from an EMBL/GenBank/DDBJ whole genome shotgun (WGS) entry which is preliminary data.</text>
</comment>